<name>A0A022Y2Y7_TRISD</name>
<sequence>MSDSRGMLLRDGAKAAATSDLPTAGNSTSQIFTPVSPRGHASEVVVISRASERDLAACHQLHIKEVKSNVSKKVFDIKGRPLPIRAVLTSAGLLVQLIYKVLKGQLLGQTKARDQKLCHDTKQDRSFKQKEKNNGKTTKTKKIGCTATWKD</sequence>
<dbReference type="AlphaFoldDB" id="A0A022Y2Y7"/>
<reference evidence="2 3" key="1">
    <citation type="submission" date="2014-02" db="EMBL/GenBank/DDBJ databases">
        <title>The Genome Sequence of Trichophyton rubrum (morphotype soudanense) CBS 452.61.</title>
        <authorList>
            <consortium name="The Broad Institute Genomics Platform"/>
            <person name="Cuomo C.A."/>
            <person name="White T.C."/>
            <person name="Graser Y."/>
            <person name="Martinez-Rossi N."/>
            <person name="Heitman J."/>
            <person name="Young S.K."/>
            <person name="Zeng Q."/>
            <person name="Gargeya S."/>
            <person name="Abouelleil A."/>
            <person name="Alvarado L."/>
            <person name="Chapman S.B."/>
            <person name="Gainer-Dewar J."/>
            <person name="Goldberg J."/>
            <person name="Griggs A."/>
            <person name="Gujja S."/>
            <person name="Hansen M."/>
            <person name="Howarth C."/>
            <person name="Imamovic A."/>
            <person name="Larimer J."/>
            <person name="Martinez D."/>
            <person name="Murphy C."/>
            <person name="Pearson M.D."/>
            <person name="Persinoti G."/>
            <person name="Poon T."/>
            <person name="Priest M."/>
            <person name="Roberts A.D."/>
            <person name="Saif S."/>
            <person name="Shea T.D."/>
            <person name="Sykes S.N."/>
            <person name="Wortman J."/>
            <person name="Nusbaum C."/>
            <person name="Birren B."/>
        </authorList>
    </citation>
    <scope>NUCLEOTIDE SEQUENCE [LARGE SCALE GENOMIC DNA]</scope>
    <source>
        <strain evidence="2 3">CBS 452.61</strain>
    </source>
</reference>
<organism evidence="2 3">
    <name type="scientific">Trichophyton soudanense CBS 452.61</name>
    <dbReference type="NCBI Taxonomy" id="1215331"/>
    <lineage>
        <taxon>Eukaryota</taxon>
        <taxon>Fungi</taxon>
        <taxon>Dikarya</taxon>
        <taxon>Ascomycota</taxon>
        <taxon>Pezizomycotina</taxon>
        <taxon>Eurotiomycetes</taxon>
        <taxon>Eurotiomycetidae</taxon>
        <taxon>Onygenales</taxon>
        <taxon>Arthrodermataceae</taxon>
        <taxon>Trichophyton</taxon>
    </lineage>
</organism>
<proteinExistence type="predicted"/>
<dbReference type="HOGENOM" id="CLU_1732806_0_0_1"/>
<evidence type="ECO:0000256" key="1">
    <source>
        <dbReference type="SAM" id="MobiDB-lite"/>
    </source>
</evidence>
<feature type="region of interest" description="Disordered" evidence="1">
    <location>
        <begin position="118"/>
        <end position="151"/>
    </location>
</feature>
<dbReference type="EMBL" id="KK208753">
    <property type="protein sequence ID" value="EZF77134.1"/>
    <property type="molecule type" value="Genomic_DNA"/>
</dbReference>
<evidence type="ECO:0000313" key="2">
    <source>
        <dbReference type="EMBL" id="EZF77134.1"/>
    </source>
</evidence>
<accession>A0A022Y2Y7</accession>
<feature type="compositionally biased region" description="Basic and acidic residues" evidence="1">
    <location>
        <begin position="118"/>
        <end position="134"/>
    </location>
</feature>
<gene>
    <name evidence="2" type="ORF">H105_01648</name>
</gene>
<keyword evidence="3" id="KW-1185">Reference proteome</keyword>
<protein>
    <submittedName>
        <fullName evidence="2">Uncharacterized protein</fullName>
    </submittedName>
</protein>
<dbReference type="Proteomes" id="UP000023623">
    <property type="component" value="Unassembled WGS sequence"/>
</dbReference>
<evidence type="ECO:0000313" key="3">
    <source>
        <dbReference type="Proteomes" id="UP000023623"/>
    </source>
</evidence>